<dbReference type="Proteomes" id="UP000466388">
    <property type="component" value="Unassembled WGS sequence"/>
</dbReference>
<dbReference type="InterPro" id="IPR036271">
    <property type="entry name" value="Tet_transcr_reg_TetR-rel_C_sf"/>
</dbReference>
<dbReference type="PANTHER" id="PTHR30055:SF226">
    <property type="entry name" value="HTH-TYPE TRANSCRIPTIONAL REGULATOR PKSA"/>
    <property type="match status" value="1"/>
</dbReference>
<accession>A0A7X2XX28</accession>
<evidence type="ECO:0000259" key="3">
    <source>
        <dbReference type="PROSITE" id="PS50977"/>
    </source>
</evidence>
<proteinExistence type="predicted"/>
<dbReference type="PANTHER" id="PTHR30055">
    <property type="entry name" value="HTH-TYPE TRANSCRIPTIONAL REGULATOR RUTR"/>
    <property type="match status" value="1"/>
</dbReference>
<evidence type="ECO:0000256" key="1">
    <source>
        <dbReference type="ARBA" id="ARBA00023125"/>
    </source>
</evidence>
<dbReference type="AlphaFoldDB" id="A0A7X2XX28"/>
<gene>
    <name evidence="4" type="ORF">GM612_11550</name>
</gene>
<feature type="DNA-binding region" description="H-T-H motif" evidence="2">
    <location>
        <begin position="27"/>
        <end position="46"/>
    </location>
</feature>
<dbReference type="GO" id="GO:0000976">
    <property type="term" value="F:transcription cis-regulatory region binding"/>
    <property type="evidence" value="ECO:0007669"/>
    <property type="project" value="TreeGrafter"/>
</dbReference>
<keyword evidence="1 2" id="KW-0238">DNA-binding</keyword>
<evidence type="ECO:0000313" key="5">
    <source>
        <dbReference type="Proteomes" id="UP000466388"/>
    </source>
</evidence>
<dbReference type="PRINTS" id="PR00455">
    <property type="entry name" value="HTHTETR"/>
</dbReference>
<dbReference type="InterPro" id="IPR050109">
    <property type="entry name" value="HTH-type_TetR-like_transc_reg"/>
</dbReference>
<comment type="caution">
    <text evidence="4">The sequence shown here is derived from an EMBL/GenBank/DDBJ whole genome shotgun (WGS) entry which is preliminary data.</text>
</comment>
<sequence>MATQQTDEKIIKAFSKLVLKLGYQGTTTKRIASEAGVNESTIFRHFKDKHSILEQLVNTYSRDIEQIGQSFEFTGDIVQDLMRVATIYHDFVANHQVVFLLGLRESYRFPEIGQALRQLPKRFKNLVVTNFNEMVEAGEIRATANVTEEATNFILLNFGNAVFTYAYPTARLQVPMKAFLAENIRTFAEHLQ</sequence>
<evidence type="ECO:0000256" key="2">
    <source>
        <dbReference type="PROSITE-ProRule" id="PRU00335"/>
    </source>
</evidence>
<dbReference type="RefSeq" id="WP_155432515.1">
    <property type="nucleotide sequence ID" value="NZ_WNJO01000022.1"/>
</dbReference>
<reference evidence="4 5" key="1">
    <citation type="submission" date="2019-11" db="EMBL/GenBank/DDBJ databases">
        <title>Lactobacillus sp. nov. CRM56-3, isolated from fermented tea leaves.</title>
        <authorList>
            <person name="Phuengjayaem S."/>
            <person name="Tanasupawat S."/>
        </authorList>
    </citation>
    <scope>NUCLEOTIDE SEQUENCE [LARGE SCALE GENOMIC DNA]</scope>
    <source>
        <strain evidence="4 5">CRM56-3</strain>
    </source>
</reference>
<dbReference type="SUPFAM" id="SSF46689">
    <property type="entry name" value="Homeodomain-like"/>
    <property type="match status" value="1"/>
</dbReference>
<feature type="domain" description="HTH tetR-type" evidence="3">
    <location>
        <begin position="4"/>
        <end position="64"/>
    </location>
</feature>
<dbReference type="InterPro" id="IPR001647">
    <property type="entry name" value="HTH_TetR"/>
</dbReference>
<keyword evidence="5" id="KW-1185">Reference proteome</keyword>
<dbReference type="InterPro" id="IPR009057">
    <property type="entry name" value="Homeodomain-like_sf"/>
</dbReference>
<dbReference type="SUPFAM" id="SSF48498">
    <property type="entry name" value="Tetracyclin repressor-like, C-terminal domain"/>
    <property type="match status" value="1"/>
</dbReference>
<protein>
    <submittedName>
        <fullName evidence="4">TetR family transcriptional regulator</fullName>
    </submittedName>
</protein>
<dbReference type="Gene3D" id="1.10.357.10">
    <property type="entry name" value="Tetracycline Repressor, domain 2"/>
    <property type="match status" value="1"/>
</dbReference>
<dbReference type="Pfam" id="PF00440">
    <property type="entry name" value="TetR_N"/>
    <property type="match status" value="1"/>
</dbReference>
<dbReference type="EMBL" id="WNJO01000022">
    <property type="protein sequence ID" value="MTV83254.1"/>
    <property type="molecule type" value="Genomic_DNA"/>
</dbReference>
<organism evidence="4 5">
    <name type="scientific">Secundilactobacillus folii</name>
    <dbReference type="NCBI Taxonomy" id="2678357"/>
    <lineage>
        <taxon>Bacteria</taxon>
        <taxon>Bacillati</taxon>
        <taxon>Bacillota</taxon>
        <taxon>Bacilli</taxon>
        <taxon>Lactobacillales</taxon>
        <taxon>Lactobacillaceae</taxon>
        <taxon>Secundilactobacillus</taxon>
    </lineage>
</organism>
<evidence type="ECO:0000313" key="4">
    <source>
        <dbReference type="EMBL" id="MTV83254.1"/>
    </source>
</evidence>
<dbReference type="GO" id="GO:0003700">
    <property type="term" value="F:DNA-binding transcription factor activity"/>
    <property type="evidence" value="ECO:0007669"/>
    <property type="project" value="TreeGrafter"/>
</dbReference>
<dbReference type="PROSITE" id="PS50977">
    <property type="entry name" value="HTH_TETR_2"/>
    <property type="match status" value="1"/>
</dbReference>
<name>A0A7X2XX28_9LACO</name>